<evidence type="ECO:0000256" key="8">
    <source>
        <dbReference type="ARBA" id="ARBA00023098"/>
    </source>
</evidence>
<keyword evidence="5" id="KW-0256">Endoplasmic reticulum</keyword>
<dbReference type="GO" id="GO:0007029">
    <property type="term" value="P:endoplasmic reticulum organization"/>
    <property type="evidence" value="ECO:0007669"/>
    <property type="project" value="TreeGrafter"/>
</dbReference>
<comment type="similarity">
    <text evidence="10">Belongs to the SPTSS family. SPTSSB subfamily.</text>
</comment>
<evidence type="ECO:0000256" key="14">
    <source>
        <dbReference type="ARBA" id="ARBA00045772"/>
    </source>
</evidence>
<evidence type="ECO:0000256" key="7">
    <source>
        <dbReference type="ARBA" id="ARBA00022989"/>
    </source>
</evidence>
<proteinExistence type="inferred from homology"/>
<evidence type="ECO:0000256" key="9">
    <source>
        <dbReference type="ARBA" id="ARBA00023136"/>
    </source>
</evidence>
<organism evidence="17 18">
    <name type="scientific">Patagioenas fasciata monilis</name>
    <dbReference type="NCBI Taxonomy" id="372326"/>
    <lineage>
        <taxon>Eukaryota</taxon>
        <taxon>Metazoa</taxon>
        <taxon>Chordata</taxon>
        <taxon>Craniata</taxon>
        <taxon>Vertebrata</taxon>
        <taxon>Euteleostomi</taxon>
        <taxon>Archelosauria</taxon>
        <taxon>Archosauria</taxon>
        <taxon>Dinosauria</taxon>
        <taxon>Saurischia</taxon>
        <taxon>Theropoda</taxon>
        <taxon>Coelurosauria</taxon>
        <taxon>Aves</taxon>
        <taxon>Neognathae</taxon>
        <taxon>Neoaves</taxon>
        <taxon>Columbimorphae</taxon>
        <taxon>Columbiformes</taxon>
        <taxon>Columbidae</taxon>
        <taxon>Patagioenas</taxon>
    </lineage>
</organism>
<keyword evidence="18" id="KW-1185">Reference proteome</keyword>
<dbReference type="OrthoDB" id="202672at2759"/>
<evidence type="ECO:0000256" key="5">
    <source>
        <dbReference type="ARBA" id="ARBA00022824"/>
    </source>
</evidence>
<dbReference type="Proteomes" id="UP000190648">
    <property type="component" value="Unassembled WGS sequence"/>
</dbReference>
<evidence type="ECO:0000313" key="18">
    <source>
        <dbReference type="Proteomes" id="UP000190648"/>
    </source>
</evidence>
<keyword evidence="17" id="KW-0808">Transferase</keyword>
<dbReference type="GO" id="GO:0005789">
    <property type="term" value="C:endoplasmic reticulum membrane"/>
    <property type="evidence" value="ECO:0007669"/>
    <property type="project" value="UniProtKB-SubCell"/>
</dbReference>
<evidence type="ECO:0000256" key="15">
    <source>
        <dbReference type="ARBA" id="ARBA00046416"/>
    </source>
</evidence>
<protein>
    <recommendedName>
        <fullName evidence="11">Serine palmitoyltransferase small subunit B</fullName>
    </recommendedName>
    <alternativeName>
        <fullName evidence="13">Protein ADMP</fullName>
    </alternativeName>
    <alternativeName>
        <fullName evidence="12">Small subunit of serine palmitoyltransferase B</fullName>
    </alternativeName>
</protein>
<dbReference type="PANTHER" id="PTHR28612:SF1">
    <property type="entry name" value="SERINE PALMITOYLTRANSFERASE SMALL SUBUNIT B"/>
    <property type="match status" value="1"/>
</dbReference>
<keyword evidence="4 16" id="KW-0812">Transmembrane</keyword>
<evidence type="ECO:0000256" key="6">
    <source>
        <dbReference type="ARBA" id="ARBA00022919"/>
    </source>
</evidence>
<evidence type="ECO:0000256" key="12">
    <source>
        <dbReference type="ARBA" id="ARBA00041982"/>
    </source>
</evidence>
<dbReference type="PANTHER" id="PTHR28612">
    <property type="entry name" value="SERINE PALMITOYLTRANSFERASE SMALL SUBUNIT B"/>
    <property type="match status" value="1"/>
</dbReference>
<dbReference type="UniPathway" id="UPA00222"/>
<gene>
    <name evidence="17" type="ORF">AV530_001731</name>
</gene>
<evidence type="ECO:0000256" key="10">
    <source>
        <dbReference type="ARBA" id="ARBA00038059"/>
    </source>
</evidence>
<keyword evidence="8" id="KW-0443">Lipid metabolism</keyword>
<dbReference type="EMBL" id="LSYS01002834">
    <property type="protein sequence ID" value="OPJ85513.1"/>
    <property type="molecule type" value="Genomic_DNA"/>
</dbReference>
<comment type="subunit">
    <text evidence="15">Component of the serine palmitoyltransferase (SPT) complex, which is composed of SPTLC1, SPTLC2 or SPTLC3 and SPTSSA or SPTSSB. The heterodimer consisting of SPTLC1 and SPTLC2/SPTLC3 forms the catalytic core of the enzyme, while SPTSSA or SPTSSB subunits determine substrate specificity. SPT also interacts with ORMDL proteins, especially ORMDL3, which negatively regulate SPT activity in the presence of ceramides.</text>
</comment>
<evidence type="ECO:0000313" key="17">
    <source>
        <dbReference type="EMBL" id="OPJ85513.1"/>
    </source>
</evidence>
<reference evidence="17 18" key="1">
    <citation type="submission" date="2016-02" db="EMBL/GenBank/DDBJ databases">
        <title>Band-tailed pigeon sequencing and assembly.</title>
        <authorList>
            <person name="Soares A.E."/>
            <person name="Novak B.J."/>
            <person name="Rice E.S."/>
            <person name="O'Connell B."/>
            <person name="Chang D."/>
            <person name="Weber S."/>
            <person name="Shapiro B."/>
        </authorList>
    </citation>
    <scope>NUCLEOTIDE SEQUENCE [LARGE SCALE GENOMIC DNA]</scope>
    <source>
        <strain evidence="17">BTP2013</strain>
        <tissue evidence="17">Blood</tissue>
    </source>
</reference>
<keyword evidence="7 16" id="KW-1133">Transmembrane helix</keyword>
<evidence type="ECO:0000256" key="4">
    <source>
        <dbReference type="ARBA" id="ARBA00022692"/>
    </source>
</evidence>
<evidence type="ECO:0000256" key="11">
    <source>
        <dbReference type="ARBA" id="ARBA00041140"/>
    </source>
</evidence>
<evidence type="ECO:0000256" key="16">
    <source>
        <dbReference type="SAM" id="Phobius"/>
    </source>
</evidence>
<comment type="subcellular location">
    <subcellularLocation>
        <location evidence="1">Endoplasmic reticulum membrane</location>
        <topology evidence="1">Multi-pass membrane protein</topology>
    </subcellularLocation>
</comment>
<comment type="function">
    <text evidence="14">Component of the serine palmitoyltransferase multisubunit enzyme (SPT) that catalyzes the initial and rate-limiting step in sphingolipid biosynthesis by condensing L-serine and activated acyl-CoA (most commonly palmitoyl-CoA) to form long-chain bases. The SPT complex is composed of SPTLC1, SPTLC2 or SPTLC3 and SPTSSA or SPTSSB. Within this complex, the heterodimer consisting of SPTLC1 and SPTLC2/SPTLC3 forms the catalytic core. Within the SPT complex, SPTSSB stimulates the catalytic activity and plays a role in substrate specificity. SPT complexes with this subunit showing a preference for longer acyl-CoAs. The SPTLC1-SPTLC2-SPTSSB complex shows a strong preference for C18-CoA substrate, while the SPTLC1-SPTLC3-SPTSSB isozyme displays an ability to use a broader range of acyl-CoAs, without apparent preference.</text>
</comment>
<evidence type="ECO:0000256" key="1">
    <source>
        <dbReference type="ARBA" id="ARBA00004477"/>
    </source>
</evidence>
<dbReference type="GO" id="GO:0004758">
    <property type="term" value="F:serine C-palmitoyltransferase activity"/>
    <property type="evidence" value="ECO:0007669"/>
    <property type="project" value="TreeGrafter"/>
</dbReference>
<evidence type="ECO:0000256" key="2">
    <source>
        <dbReference type="ARBA" id="ARBA00004760"/>
    </source>
</evidence>
<dbReference type="GO" id="GO:0046513">
    <property type="term" value="P:ceramide biosynthetic process"/>
    <property type="evidence" value="ECO:0007669"/>
    <property type="project" value="TreeGrafter"/>
</dbReference>
<evidence type="ECO:0000256" key="3">
    <source>
        <dbReference type="ARBA" id="ARBA00004991"/>
    </source>
</evidence>
<dbReference type="AlphaFoldDB" id="A0A1V4KM93"/>
<dbReference type="InterPro" id="IPR024512">
    <property type="entry name" value="Ser_palmitoyltrfase_ssu-like"/>
</dbReference>
<comment type="pathway">
    <text evidence="3">Sphingolipid metabolism.</text>
</comment>
<keyword evidence="6" id="KW-0746">Sphingolipid metabolism</keyword>
<feature type="transmembrane region" description="Helical" evidence="16">
    <location>
        <begin position="79"/>
        <end position="100"/>
    </location>
</feature>
<comment type="pathway">
    <text evidence="2">Lipid metabolism; sphingolipid metabolism.</text>
</comment>
<evidence type="ECO:0000256" key="13">
    <source>
        <dbReference type="ARBA" id="ARBA00042334"/>
    </source>
</evidence>
<dbReference type="Pfam" id="PF11779">
    <property type="entry name" value="SPT_ssu-like"/>
    <property type="match status" value="1"/>
</dbReference>
<accession>A0A1V4KM93</accession>
<dbReference type="GO" id="GO:0017059">
    <property type="term" value="C:serine palmitoyltransferase complex"/>
    <property type="evidence" value="ECO:0007669"/>
    <property type="project" value="TreeGrafter"/>
</dbReference>
<comment type="caution">
    <text evidence="17">The sequence shown here is derived from an EMBL/GenBank/DDBJ whole genome shotgun (WGS) entry which is preliminary data.</text>
</comment>
<sequence length="127" mass="14786">MYLRMGRTQSLGKYLGESSVRCTSSGGFLALAKEKRAGEAFRSSTGKMDIKSMKNYLYWLYCQFELITCSYLMEPWEKLLFYTFNISMLVMVLYTTYIFVPVHLSTAFQFFLHLFGNQQENTVSIVK</sequence>
<name>A0A1V4KM93_PATFA</name>
<keyword evidence="9 16" id="KW-0472">Membrane</keyword>